<comment type="caution">
    <text evidence="2">The sequence shown here is derived from an EMBL/GenBank/DDBJ whole genome shotgun (WGS) entry which is preliminary data.</text>
</comment>
<organism evidence="2 3">
    <name type="scientific">Mycetocola manganoxydans</name>
    <dbReference type="NCBI Taxonomy" id="699879"/>
    <lineage>
        <taxon>Bacteria</taxon>
        <taxon>Bacillati</taxon>
        <taxon>Actinomycetota</taxon>
        <taxon>Actinomycetes</taxon>
        <taxon>Micrococcales</taxon>
        <taxon>Microbacteriaceae</taxon>
        <taxon>Mycetocola</taxon>
    </lineage>
</organism>
<protein>
    <recommendedName>
        <fullName evidence="1">AbiEi antitoxin C-terminal domain-containing protein</fullName>
    </recommendedName>
</protein>
<keyword evidence="3" id="KW-1185">Reference proteome</keyword>
<proteinExistence type="predicted"/>
<dbReference type="Pfam" id="PF09407">
    <property type="entry name" value="AbiEi_1"/>
    <property type="match status" value="1"/>
</dbReference>
<dbReference type="Proteomes" id="UP000270299">
    <property type="component" value="Unassembled WGS sequence"/>
</dbReference>
<evidence type="ECO:0000313" key="2">
    <source>
        <dbReference type="EMBL" id="RLP72549.1"/>
    </source>
</evidence>
<dbReference type="AlphaFoldDB" id="A0A3L6ZXB5"/>
<feature type="domain" description="AbiEi antitoxin C-terminal" evidence="1">
    <location>
        <begin position="59"/>
        <end position="131"/>
    </location>
</feature>
<reference evidence="2 3" key="1">
    <citation type="submission" date="2018-10" db="EMBL/GenBank/DDBJ databases">
        <authorList>
            <person name="Li J."/>
        </authorList>
    </citation>
    <scope>NUCLEOTIDE SEQUENCE [LARGE SCALE GENOMIC DNA]</scope>
    <source>
        <strain evidence="2 3">CCTCC AB209002</strain>
    </source>
</reference>
<sequence length="180" mass="19383">MAPGILPLAELSAARLDGDLFAVDECWVCADEPDGSEIRAEALSRLLPPSSDRLIVMGISAAWLHAATDVPPPRHEACSRLGERSTPMLTRRFVLRELLLADADVERIGPVRVTTPVRTAFDLARRTTLSAPELRALATLVGDHGVCPADATDGIRATLPGARLAIERIAALWNQPPLTR</sequence>
<evidence type="ECO:0000313" key="3">
    <source>
        <dbReference type="Proteomes" id="UP000270299"/>
    </source>
</evidence>
<gene>
    <name evidence="2" type="ORF">D9V29_05275</name>
</gene>
<name>A0A3L6ZXB5_9MICO</name>
<evidence type="ECO:0000259" key="1">
    <source>
        <dbReference type="Pfam" id="PF09407"/>
    </source>
</evidence>
<accession>A0A3L6ZXB5</accession>
<dbReference type="EMBL" id="RCUV01000005">
    <property type="protein sequence ID" value="RLP72549.1"/>
    <property type="molecule type" value="Genomic_DNA"/>
</dbReference>
<dbReference type="InterPro" id="IPR018547">
    <property type="entry name" value="AbiEi_C"/>
</dbReference>